<dbReference type="AlphaFoldDB" id="A0AB39VSD7"/>
<dbReference type="InterPro" id="IPR012334">
    <property type="entry name" value="Pectin_lyas_fold"/>
</dbReference>
<dbReference type="Pfam" id="PF00295">
    <property type="entry name" value="Glyco_hydro_28"/>
    <property type="match status" value="1"/>
</dbReference>
<sequence>MKRAFDLTVFPPILFILIGLLLIANVHAADRRKVLEPELPKIVCATLLPMKDKNADQQRIQAAIDHCPSGAAVRFSKGDFISGPLVIRSGVSLWIDSGAVLAASNDPHSYDRGQGLCGTLAGRGDGCRPFITFEGNNGGGITGDGEIDGRGGQLMKGRNESWWQLARRAQKEHRRQNTPRLIEIEHARNLVFYRIRLVNSPNFHMAMNHVEGITVWGVTINAPATARNTDGIDPGAATDVTIAHSIISTGDDDVAIKAGSGGGSRFISIIDNHFFAGHGMSIGSETSAGVSDVLVNGLTLDGTTSGLRIKSDVSRGGLVNNIDFENITLHHNRWPINFDTRYDPAAKGNLIPQFQNITLANIRGGSGVLIMRGYDPAHPLSVTLKNVHFDKEAQWEVENTHVKVLGDIYPKLAPR</sequence>
<dbReference type="SUPFAM" id="SSF51126">
    <property type="entry name" value="Pectin lyase-like"/>
    <property type="match status" value="1"/>
</dbReference>
<comment type="similarity">
    <text evidence="1 4">Belongs to the glycosyl hydrolase 28 family.</text>
</comment>
<protein>
    <submittedName>
        <fullName evidence="5">Glycoside hydrolase family 28 protein</fullName>
        <ecNumber evidence="5">3.2.1.-</ecNumber>
    </submittedName>
</protein>
<dbReference type="InterPro" id="IPR051801">
    <property type="entry name" value="GH28_Enzymes"/>
</dbReference>
<dbReference type="InterPro" id="IPR011050">
    <property type="entry name" value="Pectin_lyase_fold/virulence"/>
</dbReference>
<evidence type="ECO:0000256" key="2">
    <source>
        <dbReference type="ARBA" id="ARBA00022801"/>
    </source>
</evidence>
<dbReference type="InterPro" id="IPR000743">
    <property type="entry name" value="Glyco_hydro_28"/>
</dbReference>
<keyword evidence="2 4" id="KW-0378">Hydrolase</keyword>
<keyword evidence="3 4" id="KW-0326">Glycosidase</keyword>
<gene>
    <name evidence="5" type="ORF">AB3G37_03145</name>
</gene>
<dbReference type="PROSITE" id="PS00502">
    <property type="entry name" value="POLYGALACTURONASE"/>
    <property type="match status" value="1"/>
</dbReference>
<dbReference type="SMART" id="SM00710">
    <property type="entry name" value="PbH1"/>
    <property type="match status" value="5"/>
</dbReference>
<dbReference type="EC" id="3.2.1.-" evidence="5"/>
<dbReference type="GO" id="GO:0004650">
    <property type="term" value="F:polygalacturonase activity"/>
    <property type="evidence" value="ECO:0007669"/>
    <property type="project" value="InterPro"/>
</dbReference>
<organism evidence="5">
    <name type="scientific">Rouxiella sp. WC2420</name>
    <dbReference type="NCBI Taxonomy" id="3234145"/>
    <lineage>
        <taxon>Bacteria</taxon>
        <taxon>Pseudomonadati</taxon>
        <taxon>Pseudomonadota</taxon>
        <taxon>Gammaproteobacteria</taxon>
        <taxon>Enterobacterales</taxon>
        <taxon>Yersiniaceae</taxon>
        <taxon>Rouxiella</taxon>
    </lineage>
</organism>
<evidence type="ECO:0000256" key="4">
    <source>
        <dbReference type="RuleBase" id="RU361169"/>
    </source>
</evidence>
<evidence type="ECO:0000313" key="5">
    <source>
        <dbReference type="EMBL" id="XDU73129.1"/>
    </source>
</evidence>
<dbReference type="PANTHER" id="PTHR31339:SF9">
    <property type="entry name" value="PLASMIN AND FIBRONECTIN-BINDING PROTEIN A"/>
    <property type="match status" value="1"/>
</dbReference>
<evidence type="ECO:0000256" key="3">
    <source>
        <dbReference type="ARBA" id="ARBA00023295"/>
    </source>
</evidence>
<accession>A0AB39VSD7</accession>
<evidence type="ECO:0000256" key="1">
    <source>
        <dbReference type="ARBA" id="ARBA00008834"/>
    </source>
</evidence>
<dbReference type="GO" id="GO:0005975">
    <property type="term" value="P:carbohydrate metabolic process"/>
    <property type="evidence" value="ECO:0007669"/>
    <property type="project" value="InterPro"/>
</dbReference>
<dbReference type="InterPro" id="IPR006626">
    <property type="entry name" value="PbH1"/>
</dbReference>
<dbReference type="RefSeq" id="WP_369789680.1">
    <property type="nucleotide sequence ID" value="NZ_CP165628.1"/>
</dbReference>
<name>A0AB39VSD7_9GAMM</name>
<proteinExistence type="inferred from homology"/>
<dbReference type="EMBL" id="CP165628">
    <property type="protein sequence ID" value="XDU73129.1"/>
    <property type="molecule type" value="Genomic_DNA"/>
</dbReference>
<dbReference type="Gene3D" id="2.160.20.10">
    <property type="entry name" value="Single-stranded right-handed beta-helix, Pectin lyase-like"/>
    <property type="match status" value="1"/>
</dbReference>
<reference evidence="5" key="1">
    <citation type="submission" date="2024-07" db="EMBL/GenBank/DDBJ databases">
        <authorList>
            <person name="Biller S.J."/>
        </authorList>
    </citation>
    <scope>NUCLEOTIDE SEQUENCE</scope>
    <source>
        <strain evidence="5">WC2420</strain>
    </source>
</reference>
<dbReference type="PANTHER" id="PTHR31339">
    <property type="entry name" value="PECTIN LYASE-RELATED"/>
    <property type="match status" value="1"/>
</dbReference>